<dbReference type="PANTHER" id="PTHR43085:SF1">
    <property type="entry name" value="PSEUDOURIDINE KINASE-RELATED"/>
    <property type="match status" value="1"/>
</dbReference>
<dbReference type="Proteomes" id="UP000005753">
    <property type="component" value="Chromosome"/>
</dbReference>
<dbReference type="InterPro" id="IPR011611">
    <property type="entry name" value="PfkB_dom"/>
</dbReference>
<keyword evidence="3" id="KW-0547">Nucleotide-binding</keyword>
<dbReference type="PROSITE" id="PS00584">
    <property type="entry name" value="PFKB_KINASES_2"/>
    <property type="match status" value="1"/>
</dbReference>
<dbReference type="SUPFAM" id="SSF53613">
    <property type="entry name" value="Ribokinase-like"/>
    <property type="match status" value="1"/>
</dbReference>
<keyword evidence="9" id="KW-1185">Reference proteome</keyword>
<dbReference type="OrthoDB" id="9813569at2"/>
<dbReference type="GO" id="GO:0006000">
    <property type="term" value="P:fructose metabolic process"/>
    <property type="evidence" value="ECO:0007669"/>
    <property type="project" value="UniProtKB-ARBA"/>
</dbReference>
<keyword evidence="5" id="KW-0067">ATP-binding</keyword>
<dbReference type="InterPro" id="IPR029056">
    <property type="entry name" value="Ribokinase-like"/>
</dbReference>
<dbReference type="CDD" id="cd01167">
    <property type="entry name" value="bac_FRK"/>
    <property type="match status" value="1"/>
</dbReference>
<keyword evidence="2 6" id="KW-0808">Transferase</keyword>
<dbReference type="EMBL" id="CM001487">
    <property type="protein sequence ID" value="EIM56405.1"/>
    <property type="molecule type" value="Genomic_DNA"/>
</dbReference>
<organism evidence="8 9">
    <name type="scientific">Eubacterium cellulosolvens (strain ATCC 43171 / JCM 9499 / 6)</name>
    <name type="common">Cillobacterium cellulosolvens</name>
    <dbReference type="NCBI Taxonomy" id="633697"/>
    <lineage>
        <taxon>Bacteria</taxon>
        <taxon>Bacillati</taxon>
        <taxon>Bacillota</taxon>
        <taxon>Clostridia</taxon>
        <taxon>Eubacteriales</taxon>
        <taxon>Eubacteriaceae</taxon>
        <taxon>Eubacterium</taxon>
    </lineage>
</organism>
<evidence type="ECO:0000313" key="9">
    <source>
        <dbReference type="Proteomes" id="UP000005753"/>
    </source>
</evidence>
<comment type="similarity">
    <text evidence="1 6">Belongs to the carbohydrate kinase PfkB family.</text>
</comment>
<keyword evidence="4 6" id="KW-0418">Kinase</keyword>
<dbReference type="PRINTS" id="PR00990">
    <property type="entry name" value="RIBOKINASE"/>
</dbReference>
<dbReference type="GO" id="GO:0005524">
    <property type="term" value="F:ATP binding"/>
    <property type="evidence" value="ECO:0007669"/>
    <property type="project" value="UniProtKB-KW"/>
</dbReference>
<dbReference type="InterPro" id="IPR050306">
    <property type="entry name" value="PfkB_Carbo_kinase"/>
</dbReference>
<evidence type="ECO:0000313" key="8">
    <source>
        <dbReference type="EMBL" id="EIM56405.1"/>
    </source>
</evidence>
<dbReference type="Pfam" id="PF00294">
    <property type="entry name" value="PfkB"/>
    <property type="match status" value="1"/>
</dbReference>
<evidence type="ECO:0000256" key="4">
    <source>
        <dbReference type="ARBA" id="ARBA00022777"/>
    </source>
</evidence>
<dbReference type="Gene3D" id="3.40.1190.20">
    <property type="match status" value="1"/>
</dbReference>
<protein>
    <submittedName>
        <fullName evidence="8">Sugar kinase, ribokinase</fullName>
    </submittedName>
</protein>
<evidence type="ECO:0000256" key="6">
    <source>
        <dbReference type="RuleBase" id="RU003704"/>
    </source>
</evidence>
<dbReference type="InterPro" id="IPR002139">
    <property type="entry name" value="Ribo/fructo_kinase"/>
</dbReference>
<gene>
    <name evidence="8" type="ORF">EubceDRAFT1_0563</name>
</gene>
<evidence type="ECO:0000256" key="1">
    <source>
        <dbReference type="ARBA" id="ARBA00010688"/>
    </source>
</evidence>
<dbReference type="InterPro" id="IPR002173">
    <property type="entry name" value="Carboh/pur_kinase_PfkB_CS"/>
</dbReference>
<sequence length="321" mass="35409">MYDVTAMGELLIDFTPCGTSEAGRTLFEQNPGGAPANVLVAMSKLGLKTAFIGKVGEDMHGELLKQTLINNGVETKGLIEDPEVFTTLAFVQLKDGERSFSFARKPGADTQIRADEVNMDILNQTRIFHFGSLSLTNEPARSATIYAVEQAKKAGALISYDPNYRAPLWPSREAAEQEMRSVIKYVDIMKVSDEETKLLTGVEDPYEAAQILLDQGVKCVVITMGKDGAMLRTERFTVKEPSQTRKVVDTTGAGDSFWGGLLSRFAEEKVSPEELSQQQASDFIRFANIVAGLCVEKRGAIPAMPNRDDVMYLYNLKLEKF</sequence>
<dbReference type="AlphaFoldDB" id="I5ARI2"/>
<name>I5ARI2_EUBC6</name>
<evidence type="ECO:0000256" key="2">
    <source>
        <dbReference type="ARBA" id="ARBA00022679"/>
    </source>
</evidence>
<dbReference type="STRING" id="633697.EubceDRAFT1_0563"/>
<dbReference type="HOGENOM" id="CLU_027634_6_1_9"/>
<reference evidence="8 9" key="2">
    <citation type="submission" date="2012-02" db="EMBL/GenBank/DDBJ databases">
        <title>Improved High-Quality Draft sequence of Eubacterium cellulosolvens 6.</title>
        <authorList>
            <consortium name="US DOE Joint Genome Institute"/>
            <person name="Lucas S."/>
            <person name="Han J."/>
            <person name="Lapidus A."/>
            <person name="Cheng J.-F."/>
            <person name="Goodwin L."/>
            <person name="Pitluck S."/>
            <person name="Peters L."/>
            <person name="Mikhailova N."/>
            <person name="Gu W."/>
            <person name="Detter J.C."/>
            <person name="Han C."/>
            <person name="Tapia R."/>
            <person name="Land M."/>
            <person name="Hauser L."/>
            <person name="Kyrpides N."/>
            <person name="Ivanova N."/>
            <person name="Pagani I."/>
            <person name="Johnson E."/>
            <person name="Mukhopadhyay B."/>
            <person name="Anderson I."/>
            <person name="Woyke T."/>
        </authorList>
    </citation>
    <scope>NUCLEOTIDE SEQUENCE [LARGE SCALE GENOMIC DNA]</scope>
    <source>
        <strain evidence="8 9">6</strain>
    </source>
</reference>
<dbReference type="GO" id="GO:0008865">
    <property type="term" value="F:fructokinase activity"/>
    <property type="evidence" value="ECO:0007669"/>
    <property type="project" value="UniProtKB-ARBA"/>
</dbReference>
<evidence type="ECO:0000259" key="7">
    <source>
        <dbReference type="Pfam" id="PF00294"/>
    </source>
</evidence>
<proteinExistence type="inferred from homology"/>
<dbReference type="PANTHER" id="PTHR43085">
    <property type="entry name" value="HEXOKINASE FAMILY MEMBER"/>
    <property type="match status" value="1"/>
</dbReference>
<reference evidence="8 9" key="1">
    <citation type="submission" date="2010-08" db="EMBL/GenBank/DDBJ databases">
        <authorList>
            <consortium name="US DOE Joint Genome Institute (JGI-PGF)"/>
            <person name="Lucas S."/>
            <person name="Copeland A."/>
            <person name="Lapidus A."/>
            <person name="Cheng J.-F."/>
            <person name="Bruce D."/>
            <person name="Goodwin L."/>
            <person name="Pitluck S."/>
            <person name="Land M.L."/>
            <person name="Hauser L."/>
            <person name="Chang Y.-J."/>
            <person name="Anderson I.J."/>
            <person name="Johnson E."/>
            <person name="Mulhopadhyay B."/>
            <person name="Kyrpides N."/>
            <person name="Woyke T.J."/>
        </authorList>
    </citation>
    <scope>NUCLEOTIDE SEQUENCE [LARGE SCALE GENOMIC DNA]</scope>
    <source>
        <strain evidence="8 9">6</strain>
    </source>
</reference>
<evidence type="ECO:0000256" key="5">
    <source>
        <dbReference type="ARBA" id="ARBA00022840"/>
    </source>
</evidence>
<dbReference type="eggNOG" id="COG0524">
    <property type="taxonomic scope" value="Bacteria"/>
</dbReference>
<accession>I5ARI2</accession>
<evidence type="ECO:0000256" key="3">
    <source>
        <dbReference type="ARBA" id="ARBA00022741"/>
    </source>
</evidence>
<feature type="domain" description="Carbohydrate kinase PfkB" evidence="7">
    <location>
        <begin position="4"/>
        <end position="306"/>
    </location>
</feature>